<dbReference type="InterPro" id="IPR008135">
    <property type="entry name" value="Competence-induced_CinA"/>
</dbReference>
<dbReference type="Gene3D" id="3.90.950.20">
    <property type="entry name" value="CinA-like"/>
    <property type="match status" value="1"/>
</dbReference>
<dbReference type="Proteomes" id="UP001529369">
    <property type="component" value="Unassembled WGS sequence"/>
</dbReference>
<accession>A0ABT8ABF7</accession>
<keyword evidence="4" id="KW-1185">Reference proteome</keyword>
<dbReference type="Gene3D" id="3.30.70.2860">
    <property type="match status" value="1"/>
</dbReference>
<reference evidence="4" key="1">
    <citation type="journal article" date="2019" name="Int. J. Syst. Evol. Microbiol.">
        <title>The Global Catalogue of Microorganisms (GCM) 10K type strain sequencing project: providing services to taxonomists for standard genome sequencing and annotation.</title>
        <authorList>
            <consortium name="The Broad Institute Genomics Platform"/>
            <consortium name="The Broad Institute Genome Sequencing Center for Infectious Disease"/>
            <person name="Wu L."/>
            <person name="Ma J."/>
        </authorList>
    </citation>
    <scope>NUCLEOTIDE SEQUENCE [LARGE SCALE GENOMIC DNA]</scope>
    <source>
        <strain evidence="4">CECT 7131</strain>
    </source>
</reference>
<evidence type="ECO:0000313" key="4">
    <source>
        <dbReference type="Proteomes" id="UP001529369"/>
    </source>
</evidence>
<dbReference type="PIRSF" id="PIRSF006728">
    <property type="entry name" value="CinA"/>
    <property type="match status" value="1"/>
</dbReference>
<evidence type="ECO:0000259" key="2">
    <source>
        <dbReference type="SMART" id="SM00852"/>
    </source>
</evidence>
<dbReference type="SUPFAM" id="SSF53218">
    <property type="entry name" value="Molybdenum cofactor biosynthesis proteins"/>
    <property type="match status" value="1"/>
</dbReference>
<proteinExistence type="inferred from homology"/>
<dbReference type="CDD" id="cd00885">
    <property type="entry name" value="cinA"/>
    <property type="match status" value="1"/>
</dbReference>
<dbReference type="InterPro" id="IPR036653">
    <property type="entry name" value="CinA-like_C"/>
</dbReference>
<evidence type="ECO:0000313" key="3">
    <source>
        <dbReference type="EMBL" id="MDN3567158.1"/>
    </source>
</evidence>
<feature type="domain" description="MoaB/Mog" evidence="2">
    <location>
        <begin position="4"/>
        <end position="171"/>
    </location>
</feature>
<sequence>MRIEILCTGDEILTGKTINTNYSHIARRLVELGLDIHWGTIVGDDRASLSAAFAEAAKRADAVIVNGGLGPTVDDLSQEMAAEAAGVPLVLHEEWLARVEAFYARRGRVMPPNNRKQAMLPEGAEFIDNPIGTACGFAVTIGRARFFFTPGVPRELKRMLEEQLLPRLLALGGLPGVTRLKRFHTFGIGESRADQMLSDIPGLEDGPVKLGFQSHYPQLETKLAVRAADMATLEAALAPIEAEVRRRLGNFVLAEDDASLESVILGALQAGGGMLAVAEMFTSGAIASRLARSPLAEGLFASAVVAPTLERLCAAVGIPAPEAVTPEAAAIIARALRAGSGASHALAVLVAPDAGPDAREWGAVVCIGLATEGHVVTRRARLTNGRDWVRQGATEMGLDCLRRLLLGLPVDEPVDFEQRG</sequence>
<dbReference type="InterPro" id="IPR001453">
    <property type="entry name" value="MoaB/Mog_dom"/>
</dbReference>
<evidence type="ECO:0000256" key="1">
    <source>
        <dbReference type="HAMAP-Rule" id="MF_00226"/>
    </source>
</evidence>
<dbReference type="Gene3D" id="3.40.980.10">
    <property type="entry name" value="MoaB/Mog-like domain"/>
    <property type="match status" value="1"/>
</dbReference>
<comment type="caution">
    <text evidence="3">The sequence shown here is derived from an EMBL/GenBank/DDBJ whole genome shotgun (WGS) entry which is preliminary data.</text>
</comment>
<dbReference type="InterPro" id="IPR041424">
    <property type="entry name" value="CinA_KH"/>
</dbReference>
<comment type="similarity">
    <text evidence="1">Belongs to the CinA family.</text>
</comment>
<organism evidence="3 4">
    <name type="scientific">Paeniroseomonas aquatica</name>
    <dbReference type="NCBI Taxonomy" id="373043"/>
    <lineage>
        <taxon>Bacteria</taxon>
        <taxon>Pseudomonadati</taxon>
        <taxon>Pseudomonadota</taxon>
        <taxon>Alphaproteobacteria</taxon>
        <taxon>Acetobacterales</taxon>
        <taxon>Acetobacteraceae</taxon>
        <taxon>Paeniroseomonas</taxon>
    </lineage>
</organism>
<dbReference type="PANTHER" id="PTHR13939">
    <property type="entry name" value="NICOTINAMIDE-NUCLEOTIDE AMIDOHYDROLASE PNCC"/>
    <property type="match status" value="1"/>
</dbReference>
<protein>
    <recommendedName>
        <fullName evidence="1">CinA-like protein</fullName>
    </recommendedName>
</protein>
<dbReference type="InterPro" id="IPR036425">
    <property type="entry name" value="MoaB/Mog-like_dom_sf"/>
</dbReference>
<dbReference type="PANTHER" id="PTHR13939:SF0">
    <property type="entry name" value="NMN AMIDOHYDROLASE-LIKE PROTEIN YFAY"/>
    <property type="match status" value="1"/>
</dbReference>
<dbReference type="Pfam" id="PF02464">
    <property type="entry name" value="CinA"/>
    <property type="match status" value="1"/>
</dbReference>
<dbReference type="SUPFAM" id="SSF142433">
    <property type="entry name" value="CinA-like"/>
    <property type="match status" value="1"/>
</dbReference>
<dbReference type="NCBIfam" id="TIGR00200">
    <property type="entry name" value="cinA_nterm"/>
    <property type="match status" value="1"/>
</dbReference>
<gene>
    <name evidence="3" type="ORF">QWZ14_22490</name>
</gene>
<dbReference type="RefSeq" id="WP_290319169.1">
    <property type="nucleotide sequence ID" value="NZ_JAUFPN010000186.1"/>
</dbReference>
<dbReference type="Pfam" id="PF00994">
    <property type="entry name" value="MoCF_biosynth"/>
    <property type="match status" value="1"/>
</dbReference>
<name>A0ABT8ABF7_9PROT</name>
<dbReference type="HAMAP" id="MF_00226_B">
    <property type="entry name" value="CinA_B"/>
    <property type="match status" value="1"/>
</dbReference>
<dbReference type="EMBL" id="JAUFPN010000186">
    <property type="protein sequence ID" value="MDN3567158.1"/>
    <property type="molecule type" value="Genomic_DNA"/>
</dbReference>
<dbReference type="Pfam" id="PF18146">
    <property type="entry name" value="CinA_KH"/>
    <property type="match status" value="1"/>
</dbReference>
<dbReference type="InterPro" id="IPR008136">
    <property type="entry name" value="CinA_C"/>
</dbReference>
<dbReference type="InterPro" id="IPR050101">
    <property type="entry name" value="CinA"/>
</dbReference>
<dbReference type="SMART" id="SM00852">
    <property type="entry name" value="MoCF_biosynth"/>
    <property type="match status" value="1"/>
</dbReference>